<name>A0A383CLY3_9ZZZZ</name>
<dbReference type="EMBL" id="UINC01209856">
    <property type="protein sequence ID" value="SVE33060.1"/>
    <property type="molecule type" value="Genomic_DNA"/>
</dbReference>
<protein>
    <submittedName>
        <fullName evidence="1">Uncharacterized protein</fullName>
    </submittedName>
</protein>
<sequence length="42" mass="4858">VVTDAQPRRDSWGRILTENYEDSVVQDGLRLITKLHPLSDTY</sequence>
<reference evidence="1" key="1">
    <citation type="submission" date="2018-05" db="EMBL/GenBank/DDBJ databases">
        <authorList>
            <person name="Lanie J.A."/>
            <person name="Ng W.-L."/>
            <person name="Kazmierczak K.M."/>
            <person name="Andrzejewski T.M."/>
            <person name="Davidsen T.M."/>
            <person name="Wayne K.J."/>
            <person name="Tettelin H."/>
            <person name="Glass J.I."/>
            <person name="Rusch D."/>
            <person name="Podicherti R."/>
            <person name="Tsui H.-C.T."/>
            <person name="Winkler M.E."/>
        </authorList>
    </citation>
    <scope>NUCLEOTIDE SEQUENCE</scope>
</reference>
<accession>A0A383CLY3</accession>
<evidence type="ECO:0000313" key="1">
    <source>
        <dbReference type="EMBL" id="SVE33060.1"/>
    </source>
</evidence>
<organism evidence="1">
    <name type="scientific">marine metagenome</name>
    <dbReference type="NCBI Taxonomy" id="408172"/>
    <lineage>
        <taxon>unclassified sequences</taxon>
        <taxon>metagenomes</taxon>
        <taxon>ecological metagenomes</taxon>
    </lineage>
</organism>
<dbReference type="AlphaFoldDB" id="A0A383CLY3"/>
<gene>
    <name evidence="1" type="ORF">METZ01_LOCUS485914</name>
</gene>
<feature type="non-terminal residue" evidence="1">
    <location>
        <position position="1"/>
    </location>
</feature>
<proteinExistence type="predicted"/>